<sequence>MYMPPQLLRKTYTSSMYMDVYASPITLKDIYIFYASPIYEVQHKRQGYKPTSKRRDIPHIWA</sequence>
<reference evidence="1 2" key="1">
    <citation type="submission" date="2024-01" db="EMBL/GenBank/DDBJ databases">
        <title>Genome assemblies of Stephania.</title>
        <authorList>
            <person name="Yang L."/>
        </authorList>
    </citation>
    <scope>NUCLEOTIDE SEQUENCE [LARGE SCALE GENOMIC DNA]</scope>
    <source>
        <strain evidence="1">YNDBR</strain>
        <tissue evidence="1">Leaf</tissue>
    </source>
</reference>
<evidence type="ECO:0000313" key="1">
    <source>
        <dbReference type="EMBL" id="KAK9160645.1"/>
    </source>
</evidence>
<gene>
    <name evidence="1" type="ORF">Syun_006986</name>
</gene>
<dbReference type="AlphaFoldDB" id="A0AAP0PYZ9"/>
<organism evidence="1 2">
    <name type="scientific">Stephania yunnanensis</name>
    <dbReference type="NCBI Taxonomy" id="152371"/>
    <lineage>
        <taxon>Eukaryota</taxon>
        <taxon>Viridiplantae</taxon>
        <taxon>Streptophyta</taxon>
        <taxon>Embryophyta</taxon>
        <taxon>Tracheophyta</taxon>
        <taxon>Spermatophyta</taxon>
        <taxon>Magnoliopsida</taxon>
        <taxon>Ranunculales</taxon>
        <taxon>Menispermaceae</taxon>
        <taxon>Menispermoideae</taxon>
        <taxon>Cissampelideae</taxon>
        <taxon>Stephania</taxon>
    </lineage>
</organism>
<accession>A0AAP0PYZ9</accession>
<dbReference type="Proteomes" id="UP001420932">
    <property type="component" value="Unassembled WGS sequence"/>
</dbReference>
<evidence type="ECO:0000313" key="2">
    <source>
        <dbReference type="Proteomes" id="UP001420932"/>
    </source>
</evidence>
<keyword evidence="2" id="KW-1185">Reference proteome</keyword>
<dbReference type="EMBL" id="JBBNAF010000003">
    <property type="protein sequence ID" value="KAK9160645.1"/>
    <property type="molecule type" value="Genomic_DNA"/>
</dbReference>
<name>A0AAP0PYZ9_9MAGN</name>
<proteinExistence type="predicted"/>
<protein>
    <submittedName>
        <fullName evidence="1">Uncharacterized protein</fullName>
    </submittedName>
</protein>
<comment type="caution">
    <text evidence="1">The sequence shown here is derived from an EMBL/GenBank/DDBJ whole genome shotgun (WGS) entry which is preliminary data.</text>
</comment>